<feature type="compositionally biased region" description="Pro residues" evidence="1">
    <location>
        <begin position="30"/>
        <end position="41"/>
    </location>
</feature>
<accession>A0A8T2MQL2</accession>
<name>A0A8T2MQL2_9TELE</name>
<evidence type="ECO:0000256" key="1">
    <source>
        <dbReference type="SAM" id="MobiDB-lite"/>
    </source>
</evidence>
<gene>
    <name evidence="2" type="ORF">JZ751_022412</name>
</gene>
<proteinExistence type="predicted"/>
<protein>
    <submittedName>
        <fullName evidence="2">Uncharacterized protein</fullName>
    </submittedName>
</protein>
<reference evidence="2" key="1">
    <citation type="thesis" date="2021" institute="BYU ScholarsArchive" country="Provo, UT, USA">
        <title>Applications of and Algorithms for Genome Assembly and Genomic Analyses with an Emphasis on Marine Teleosts.</title>
        <authorList>
            <person name="Pickett B.D."/>
        </authorList>
    </citation>
    <scope>NUCLEOTIDE SEQUENCE</scope>
    <source>
        <strain evidence="2">HI-2016</strain>
    </source>
</reference>
<evidence type="ECO:0000313" key="3">
    <source>
        <dbReference type="Proteomes" id="UP000824540"/>
    </source>
</evidence>
<dbReference type="Proteomes" id="UP000824540">
    <property type="component" value="Unassembled WGS sequence"/>
</dbReference>
<feature type="compositionally biased region" description="Basic and acidic residues" evidence="1">
    <location>
        <begin position="52"/>
        <end position="69"/>
    </location>
</feature>
<sequence length="69" mass="7259">MRNKSTLHSGEEPKPPTRTPALPLNSSPAPATPPPPSPTPAAQPTVSLQDSVSKHTEECGEKQALPRDP</sequence>
<dbReference type="AlphaFoldDB" id="A0A8T2MQL2"/>
<feature type="region of interest" description="Disordered" evidence="1">
    <location>
        <begin position="1"/>
        <end position="69"/>
    </location>
</feature>
<organism evidence="2 3">
    <name type="scientific">Albula glossodonta</name>
    <name type="common">roundjaw bonefish</name>
    <dbReference type="NCBI Taxonomy" id="121402"/>
    <lineage>
        <taxon>Eukaryota</taxon>
        <taxon>Metazoa</taxon>
        <taxon>Chordata</taxon>
        <taxon>Craniata</taxon>
        <taxon>Vertebrata</taxon>
        <taxon>Euteleostomi</taxon>
        <taxon>Actinopterygii</taxon>
        <taxon>Neopterygii</taxon>
        <taxon>Teleostei</taxon>
        <taxon>Albuliformes</taxon>
        <taxon>Albulidae</taxon>
        <taxon>Albula</taxon>
    </lineage>
</organism>
<comment type="caution">
    <text evidence="2">The sequence shown here is derived from an EMBL/GenBank/DDBJ whole genome shotgun (WGS) entry which is preliminary data.</text>
</comment>
<keyword evidence="3" id="KW-1185">Reference proteome</keyword>
<evidence type="ECO:0000313" key="2">
    <source>
        <dbReference type="EMBL" id="KAG9330689.1"/>
    </source>
</evidence>
<feature type="compositionally biased region" description="Low complexity" evidence="1">
    <location>
        <begin position="19"/>
        <end position="29"/>
    </location>
</feature>
<dbReference type="EMBL" id="JAFBMS010000488">
    <property type="protein sequence ID" value="KAG9330689.1"/>
    <property type="molecule type" value="Genomic_DNA"/>
</dbReference>